<dbReference type="GO" id="GO:0016829">
    <property type="term" value="F:lyase activity"/>
    <property type="evidence" value="ECO:0007669"/>
    <property type="project" value="UniProtKB-KW"/>
</dbReference>
<proteinExistence type="predicted"/>
<evidence type="ECO:0000256" key="1">
    <source>
        <dbReference type="ARBA" id="ARBA00012524"/>
    </source>
</evidence>
<gene>
    <name evidence="5" type="primary">citX</name>
    <name evidence="5" type="ORF">PGX00_21795</name>
</gene>
<dbReference type="NCBIfam" id="TIGR03124">
    <property type="entry name" value="citrate_citX"/>
    <property type="match status" value="1"/>
</dbReference>
<keyword evidence="6" id="KW-1185">Reference proteome</keyword>
<keyword evidence="5" id="KW-0456">Lyase</keyword>
<sequence length="173" mass="19511">MYSGVPITLEQLLGSREQRAFRQRVWLENHALPLISFTINMVGEVKVNALAKVAFKQGISAILECCEQSTFSLKETKITEQNTGLEFLAAAENTTSLHLKSLMVSIEDTHPLGRLFDIDIIDINGHALSRDSMSMDRRQCIVCSNDAKICSRSRRHSKQLIIEKMTEMVRSTL</sequence>
<keyword evidence="2 5" id="KW-0808">Transferase</keyword>
<keyword evidence="3 5" id="KW-0548">Nucleotidyltransferase</keyword>
<evidence type="ECO:0000256" key="2">
    <source>
        <dbReference type="ARBA" id="ARBA00022679"/>
    </source>
</evidence>
<dbReference type="Pfam" id="PF03802">
    <property type="entry name" value="CitX"/>
    <property type="match status" value="1"/>
</dbReference>
<dbReference type="Proteomes" id="UP001210678">
    <property type="component" value="Unassembled WGS sequence"/>
</dbReference>
<protein>
    <recommendedName>
        <fullName evidence="1">citrate lyase holo-[acyl-carrier protein] synthase</fullName>
        <ecNumber evidence="1">2.7.7.61</ecNumber>
    </recommendedName>
</protein>
<evidence type="ECO:0000256" key="3">
    <source>
        <dbReference type="ARBA" id="ARBA00022695"/>
    </source>
</evidence>
<evidence type="ECO:0000256" key="4">
    <source>
        <dbReference type="ARBA" id="ARBA00048574"/>
    </source>
</evidence>
<dbReference type="RefSeq" id="WP_272140530.1">
    <property type="nucleotide sequence ID" value="NZ_JAQLOI010000003.1"/>
</dbReference>
<comment type="catalytic activity">
    <reaction evidence="4">
        <text>apo-[citrate lyase ACP] + 2'-(5''-triphospho-alpha-D-ribosyl)-3'-dephospho-CoA = holo-[citrate lyase ACP] + diphosphate</text>
        <dbReference type="Rhea" id="RHEA:16333"/>
        <dbReference type="Rhea" id="RHEA-COMP:10157"/>
        <dbReference type="Rhea" id="RHEA-COMP:10158"/>
        <dbReference type="ChEBI" id="CHEBI:29999"/>
        <dbReference type="ChEBI" id="CHEBI:33019"/>
        <dbReference type="ChEBI" id="CHEBI:61378"/>
        <dbReference type="ChEBI" id="CHEBI:82683"/>
        <dbReference type="EC" id="2.7.7.61"/>
    </reaction>
</comment>
<reference evidence="5 6" key="1">
    <citation type="submission" date="2023-01" db="EMBL/GenBank/DDBJ databases">
        <title>Vibrio sp. KJ40-1 sp.nov, isolated from marine algae.</title>
        <authorList>
            <person name="Butt M."/>
            <person name="Kim J.M.J."/>
            <person name="Jeon C.O.C."/>
        </authorList>
    </citation>
    <scope>NUCLEOTIDE SEQUENCE [LARGE SCALE GENOMIC DNA]</scope>
    <source>
        <strain evidence="5 6">KJ40-1</strain>
    </source>
</reference>
<dbReference type="GO" id="GO:0050519">
    <property type="term" value="F:holo-citrate lyase synthase activity"/>
    <property type="evidence" value="ECO:0007669"/>
    <property type="project" value="UniProtKB-EC"/>
</dbReference>
<name>A0ABT4YX40_9VIBR</name>
<evidence type="ECO:0000313" key="5">
    <source>
        <dbReference type="EMBL" id="MDB1126157.1"/>
    </source>
</evidence>
<evidence type="ECO:0000313" key="6">
    <source>
        <dbReference type="Proteomes" id="UP001210678"/>
    </source>
</evidence>
<dbReference type="EMBL" id="JAQLOI010000003">
    <property type="protein sequence ID" value="MDB1126157.1"/>
    <property type="molecule type" value="Genomic_DNA"/>
</dbReference>
<dbReference type="InterPro" id="IPR005551">
    <property type="entry name" value="CitX"/>
</dbReference>
<accession>A0ABT4YX40</accession>
<dbReference type="EC" id="2.7.7.61" evidence="1"/>
<comment type="caution">
    <text evidence="5">The sequence shown here is derived from an EMBL/GenBank/DDBJ whole genome shotgun (WGS) entry which is preliminary data.</text>
</comment>
<organism evidence="5 6">
    <name type="scientific">Vibrio algarum</name>
    <dbReference type="NCBI Taxonomy" id="3020714"/>
    <lineage>
        <taxon>Bacteria</taxon>
        <taxon>Pseudomonadati</taxon>
        <taxon>Pseudomonadota</taxon>
        <taxon>Gammaproteobacteria</taxon>
        <taxon>Vibrionales</taxon>
        <taxon>Vibrionaceae</taxon>
        <taxon>Vibrio</taxon>
    </lineage>
</organism>